<evidence type="ECO:0000256" key="12">
    <source>
        <dbReference type="ARBA" id="ARBA00022840"/>
    </source>
</evidence>
<dbReference type="GO" id="GO:0005524">
    <property type="term" value="F:ATP binding"/>
    <property type="evidence" value="ECO:0007669"/>
    <property type="project" value="UniProtKB-KW"/>
</dbReference>
<dbReference type="Proteomes" id="UP000192472">
    <property type="component" value="Unassembled WGS sequence"/>
</dbReference>
<accession>A0A1W2GNJ0</accession>
<dbReference type="GO" id="GO:0005737">
    <property type="term" value="C:cytoplasm"/>
    <property type="evidence" value="ECO:0007669"/>
    <property type="project" value="TreeGrafter"/>
</dbReference>
<evidence type="ECO:0000256" key="4">
    <source>
        <dbReference type="ARBA" id="ARBA00005150"/>
    </source>
</evidence>
<reference evidence="25 26" key="1">
    <citation type="submission" date="2017-04" db="EMBL/GenBank/DDBJ databases">
        <authorList>
            <person name="Afonso C.L."/>
            <person name="Miller P.J."/>
            <person name="Scott M.A."/>
            <person name="Spackman E."/>
            <person name="Goraichik I."/>
            <person name="Dimitrov K.M."/>
            <person name="Suarez D.L."/>
            <person name="Swayne D.E."/>
        </authorList>
    </citation>
    <scope>NUCLEOTIDE SEQUENCE [LARGE SCALE GENOMIC DNA]</scope>
    <source>
        <strain evidence="25 26">DSM 26133</strain>
    </source>
</reference>
<dbReference type="AlphaFoldDB" id="A0A1W2GNJ0"/>
<dbReference type="PROSITE" id="PS01011">
    <property type="entry name" value="FOLYLPOLYGLU_SYNT_1"/>
    <property type="match status" value="1"/>
</dbReference>
<dbReference type="GO" id="GO:0008841">
    <property type="term" value="F:dihydrofolate synthase activity"/>
    <property type="evidence" value="ECO:0007669"/>
    <property type="project" value="UniProtKB-EC"/>
</dbReference>
<comment type="function">
    <text evidence="2">Functions in two distinct reactions of the de novo folate biosynthetic pathway. Catalyzes the addition of a glutamate residue to dihydropteroate (7,8-dihydropteroate or H2Pte) to form dihydrofolate (7,8-dihydrofolate monoglutamate or H2Pte-Glu). Also catalyzes successive additions of L-glutamate to tetrahydrofolate or 10-formyltetrahydrofolate or 5,10-methylenetetrahydrofolate, leading to folylpolyglutamate derivatives.</text>
</comment>
<organism evidence="25 26">
    <name type="scientific">Reichenbachiella faecimaris</name>
    <dbReference type="NCBI Taxonomy" id="692418"/>
    <lineage>
        <taxon>Bacteria</taxon>
        <taxon>Pseudomonadati</taxon>
        <taxon>Bacteroidota</taxon>
        <taxon>Cytophagia</taxon>
        <taxon>Cytophagales</taxon>
        <taxon>Reichenbachiellaceae</taxon>
        <taxon>Reichenbachiella</taxon>
    </lineage>
</organism>
<keyword evidence="26" id="KW-1185">Reference proteome</keyword>
<dbReference type="SUPFAM" id="SSF53244">
    <property type="entry name" value="MurD-like peptide ligases, peptide-binding domain"/>
    <property type="match status" value="1"/>
</dbReference>
<evidence type="ECO:0000259" key="23">
    <source>
        <dbReference type="Pfam" id="PF02875"/>
    </source>
</evidence>
<dbReference type="SUPFAM" id="SSF53623">
    <property type="entry name" value="MurD-like peptide ligases, catalytic domain"/>
    <property type="match status" value="1"/>
</dbReference>
<evidence type="ECO:0000256" key="6">
    <source>
        <dbReference type="ARBA" id="ARBA00013023"/>
    </source>
</evidence>
<proteinExistence type="inferred from homology"/>
<comment type="cofactor">
    <cofactor evidence="1">
        <name>Mg(2+)</name>
        <dbReference type="ChEBI" id="CHEBI:18420"/>
    </cofactor>
</comment>
<evidence type="ECO:0000256" key="1">
    <source>
        <dbReference type="ARBA" id="ARBA00001946"/>
    </source>
</evidence>
<gene>
    <name evidence="25" type="ORF">SAMN04488029_3533</name>
</gene>
<evidence type="ECO:0000256" key="18">
    <source>
        <dbReference type="ARBA" id="ARBA00047493"/>
    </source>
</evidence>
<keyword evidence="14" id="KW-0289">Folate biosynthesis</keyword>
<dbReference type="InterPro" id="IPR018109">
    <property type="entry name" value="Folylpolyglutamate_synth_CS"/>
</dbReference>
<dbReference type="InterPro" id="IPR013221">
    <property type="entry name" value="Mur_ligase_cen"/>
</dbReference>
<dbReference type="GO" id="GO:0046656">
    <property type="term" value="P:folic acid biosynthetic process"/>
    <property type="evidence" value="ECO:0007669"/>
    <property type="project" value="UniProtKB-KW"/>
</dbReference>
<evidence type="ECO:0000256" key="21">
    <source>
        <dbReference type="ARBA" id="ARBA00049161"/>
    </source>
</evidence>
<dbReference type="GO" id="GO:0004326">
    <property type="term" value="F:tetrahydrofolylpolyglutamate synthase activity"/>
    <property type="evidence" value="ECO:0007669"/>
    <property type="project" value="UniProtKB-EC"/>
</dbReference>
<dbReference type="InterPro" id="IPR001645">
    <property type="entry name" value="Folylpolyglutamate_synth"/>
</dbReference>
<evidence type="ECO:0000256" key="20">
    <source>
        <dbReference type="ARBA" id="ARBA00049035"/>
    </source>
</evidence>
<keyword evidence="9 22" id="KW-0436">Ligase</keyword>
<comment type="similarity">
    <text evidence="5 22">Belongs to the folylpolyglutamate synthase family.</text>
</comment>
<dbReference type="PANTHER" id="PTHR11136">
    <property type="entry name" value="FOLYLPOLYGLUTAMATE SYNTHASE-RELATED"/>
    <property type="match status" value="1"/>
</dbReference>
<evidence type="ECO:0000256" key="8">
    <source>
        <dbReference type="ARBA" id="ARBA00019357"/>
    </source>
</evidence>
<evidence type="ECO:0000256" key="13">
    <source>
        <dbReference type="ARBA" id="ARBA00022842"/>
    </source>
</evidence>
<dbReference type="NCBIfam" id="TIGR01499">
    <property type="entry name" value="folC"/>
    <property type="match status" value="1"/>
</dbReference>
<evidence type="ECO:0000256" key="14">
    <source>
        <dbReference type="ARBA" id="ARBA00022909"/>
    </source>
</evidence>
<comment type="catalytic activity">
    <reaction evidence="19">
        <text>10-formyltetrahydrofolyl-(gamma-L-Glu)(n) + L-glutamate + ATP = 10-formyltetrahydrofolyl-(gamma-L-Glu)(n+1) + ADP + phosphate + H(+)</text>
        <dbReference type="Rhea" id="RHEA:51904"/>
        <dbReference type="Rhea" id="RHEA-COMP:13088"/>
        <dbReference type="Rhea" id="RHEA-COMP:14300"/>
        <dbReference type="ChEBI" id="CHEBI:15378"/>
        <dbReference type="ChEBI" id="CHEBI:29985"/>
        <dbReference type="ChEBI" id="CHEBI:30616"/>
        <dbReference type="ChEBI" id="CHEBI:43474"/>
        <dbReference type="ChEBI" id="CHEBI:134413"/>
        <dbReference type="ChEBI" id="CHEBI:456216"/>
        <dbReference type="EC" id="6.3.2.17"/>
    </reaction>
</comment>
<comment type="pathway">
    <text evidence="4">Cofactor biosynthesis; tetrahydrofolylpolyglutamate biosynthesis.</text>
</comment>
<dbReference type="InterPro" id="IPR036615">
    <property type="entry name" value="Mur_ligase_C_dom_sf"/>
</dbReference>
<comment type="catalytic activity">
    <reaction evidence="18">
        <text>(6S)-5,6,7,8-tetrahydrofolyl-(gamma-L-Glu)(n) + L-glutamate + ATP = (6S)-5,6,7,8-tetrahydrofolyl-(gamma-L-Glu)(n+1) + ADP + phosphate + H(+)</text>
        <dbReference type="Rhea" id="RHEA:10580"/>
        <dbReference type="Rhea" id="RHEA-COMP:14738"/>
        <dbReference type="Rhea" id="RHEA-COMP:14740"/>
        <dbReference type="ChEBI" id="CHEBI:15378"/>
        <dbReference type="ChEBI" id="CHEBI:29985"/>
        <dbReference type="ChEBI" id="CHEBI:30616"/>
        <dbReference type="ChEBI" id="CHEBI:43474"/>
        <dbReference type="ChEBI" id="CHEBI:141005"/>
        <dbReference type="ChEBI" id="CHEBI:456216"/>
        <dbReference type="EC" id="6.3.2.17"/>
    </reaction>
</comment>
<keyword evidence="10" id="KW-0479">Metal-binding</keyword>
<evidence type="ECO:0000313" key="25">
    <source>
        <dbReference type="EMBL" id="SMD37908.1"/>
    </source>
</evidence>
<evidence type="ECO:0000256" key="10">
    <source>
        <dbReference type="ARBA" id="ARBA00022723"/>
    </source>
</evidence>
<comment type="pathway">
    <text evidence="3">Cofactor biosynthesis; tetrahydrofolate biosynthesis; 7,8-dihydrofolate from 2-amino-4-hydroxy-6-hydroxymethyl-7,8-dihydropteridine diphosphate and 4-aminobenzoate: step 2/2.</text>
</comment>
<evidence type="ECO:0000256" key="17">
    <source>
        <dbReference type="ARBA" id="ARBA00032510"/>
    </source>
</evidence>
<dbReference type="InterPro" id="IPR036565">
    <property type="entry name" value="Mur-like_cat_sf"/>
</dbReference>
<dbReference type="PROSITE" id="PS01012">
    <property type="entry name" value="FOLYLPOLYGLU_SYNT_2"/>
    <property type="match status" value="1"/>
</dbReference>
<evidence type="ECO:0000256" key="22">
    <source>
        <dbReference type="PIRNR" id="PIRNR001563"/>
    </source>
</evidence>
<dbReference type="Gene3D" id="3.40.1190.10">
    <property type="entry name" value="Mur-like, catalytic domain"/>
    <property type="match status" value="1"/>
</dbReference>
<dbReference type="EMBL" id="FWYF01000004">
    <property type="protein sequence ID" value="SMD37908.1"/>
    <property type="molecule type" value="Genomic_DNA"/>
</dbReference>
<feature type="domain" description="Mur ligase C-terminal" evidence="23">
    <location>
        <begin position="282"/>
        <end position="399"/>
    </location>
</feature>
<dbReference type="EC" id="6.3.2.17" evidence="7"/>
<dbReference type="Gene3D" id="3.90.190.20">
    <property type="entry name" value="Mur ligase, C-terminal domain"/>
    <property type="match status" value="1"/>
</dbReference>
<comment type="catalytic activity">
    <reaction evidence="20">
        <text>(6R)-5,10-methylenetetrahydrofolyl-(gamma-L-Glu)(n) + L-glutamate + ATP = (6R)-5,10-methylenetetrahydrofolyl-(gamma-L-Glu)(n+1) + ADP + phosphate + H(+)</text>
        <dbReference type="Rhea" id="RHEA:51912"/>
        <dbReference type="Rhea" id="RHEA-COMP:13257"/>
        <dbReference type="Rhea" id="RHEA-COMP:13258"/>
        <dbReference type="ChEBI" id="CHEBI:15378"/>
        <dbReference type="ChEBI" id="CHEBI:29985"/>
        <dbReference type="ChEBI" id="CHEBI:30616"/>
        <dbReference type="ChEBI" id="CHEBI:43474"/>
        <dbReference type="ChEBI" id="CHEBI:136572"/>
        <dbReference type="ChEBI" id="CHEBI:456216"/>
        <dbReference type="EC" id="6.3.2.17"/>
    </reaction>
</comment>
<evidence type="ECO:0000256" key="5">
    <source>
        <dbReference type="ARBA" id="ARBA00008276"/>
    </source>
</evidence>
<evidence type="ECO:0000256" key="3">
    <source>
        <dbReference type="ARBA" id="ARBA00004799"/>
    </source>
</evidence>
<protein>
    <recommendedName>
        <fullName evidence="8">Dihydrofolate synthase/folylpolyglutamate synthase</fullName>
        <ecNumber evidence="6">6.3.2.12</ecNumber>
        <ecNumber evidence="7">6.3.2.17</ecNumber>
    </recommendedName>
    <alternativeName>
        <fullName evidence="17">Folylpoly-gamma-glutamate synthetase-dihydrofolate synthetase</fullName>
    </alternativeName>
    <alternativeName>
        <fullName evidence="15">Folylpolyglutamate synthetase</fullName>
    </alternativeName>
    <alternativeName>
        <fullName evidence="16">Tetrahydrofolylpolyglutamate synthase</fullName>
    </alternativeName>
</protein>
<evidence type="ECO:0000256" key="7">
    <source>
        <dbReference type="ARBA" id="ARBA00013025"/>
    </source>
</evidence>
<evidence type="ECO:0000259" key="24">
    <source>
        <dbReference type="Pfam" id="PF08245"/>
    </source>
</evidence>
<evidence type="ECO:0000256" key="9">
    <source>
        <dbReference type="ARBA" id="ARBA00022598"/>
    </source>
</evidence>
<dbReference type="PANTHER" id="PTHR11136:SF0">
    <property type="entry name" value="DIHYDROFOLATE SYNTHETASE-RELATED"/>
    <property type="match status" value="1"/>
</dbReference>
<dbReference type="GO" id="GO:0046872">
    <property type="term" value="F:metal ion binding"/>
    <property type="evidence" value="ECO:0007669"/>
    <property type="project" value="UniProtKB-KW"/>
</dbReference>
<feature type="domain" description="Mur ligase central" evidence="24">
    <location>
        <begin position="51"/>
        <end position="194"/>
    </location>
</feature>
<evidence type="ECO:0000256" key="19">
    <source>
        <dbReference type="ARBA" id="ARBA00047808"/>
    </source>
</evidence>
<evidence type="ECO:0000313" key="26">
    <source>
        <dbReference type="Proteomes" id="UP000192472"/>
    </source>
</evidence>
<dbReference type="InterPro" id="IPR004101">
    <property type="entry name" value="Mur_ligase_C"/>
</dbReference>
<comment type="catalytic activity">
    <reaction evidence="21">
        <text>7,8-dihydropteroate + L-glutamate + ATP = 7,8-dihydrofolate + ADP + phosphate + H(+)</text>
        <dbReference type="Rhea" id="RHEA:23584"/>
        <dbReference type="ChEBI" id="CHEBI:15378"/>
        <dbReference type="ChEBI" id="CHEBI:17839"/>
        <dbReference type="ChEBI" id="CHEBI:29985"/>
        <dbReference type="ChEBI" id="CHEBI:30616"/>
        <dbReference type="ChEBI" id="CHEBI:43474"/>
        <dbReference type="ChEBI" id="CHEBI:57451"/>
        <dbReference type="ChEBI" id="CHEBI:456216"/>
        <dbReference type="EC" id="6.3.2.12"/>
    </reaction>
</comment>
<dbReference type="FunFam" id="3.40.1190.10:FF:000011">
    <property type="entry name" value="Folylpolyglutamate synthase/dihydrofolate synthase"/>
    <property type="match status" value="1"/>
</dbReference>
<dbReference type="OrthoDB" id="9809356at2"/>
<sequence>MNYQEVLDFLYTQLPMYQRVGKVAFKKDLTNTLRLSDRLDNPHKKFKSIHIAGTNGKGSTSHMLASVLQSAGYKVGLYTSPHLRSFKERIRVNGQEVKESFVSDFVNNHKESIEEIAPSFFEITVVMAFEYFAKERVDIAVIETGLGGRLDSTNIIRPELSVITSISLDHQDMLGNTLSDIAREKAGIIKQHVPIVVGKLPFEALKEIRIVAKEKRAFLSEPGLKKEHSLQLISDLSPEVLRLNLDTVVRAVGLLNENGIAISESNFRDGIKHVVSKTGLKGRWQTLRDSPLTICDVGHNEEAVSWLMHQIRQIQYNKLHMVWGAVSDKSVEKIFPLLIKDCEYYFCAANVPRAMKVEKLTSTAKEFGLSGKAYHSVDNAYQTALKEASDGDLIFIGGSTFVVAELKDL</sequence>
<keyword evidence="12 22" id="KW-0067">ATP-binding</keyword>
<evidence type="ECO:0000256" key="11">
    <source>
        <dbReference type="ARBA" id="ARBA00022741"/>
    </source>
</evidence>
<dbReference type="EC" id="6.3.2.12" evidence="6"/>
<dbReference type="Pfam" id="PF02875">
    <property type="entry name" value="Mur_ligase_C"/>
    <property type="match status" value="1"/>
</dbReference>
<dbReference type="PIRSF" id="PIRSF001563">
    <property type="entry name" value="Folylpolyglu_synth"/>
    <property type="match status" value="1"/>
</dbReference>
<keyword evidence="13" id="KW-0460">Magnesium</keyword>
<dbReference type="STRING" id="692418.SAMN04488029_3533"/>
<evidence type="ECO:0000256" key="16">
    <source>
        <dbReference type="ARBA" id="ARBA00030592"/>
    </source>
</evidence>
<keyword evidence="11 22" id="KW-0547">Nucleotide-binding</keyword>
<name>A0A1W2GNJ0_REIFA</name>
<evidence type="ECO:0000256" key="2">
    <source>
        <dbReference type="ARBA" id="ARBA00002714"/>
    </source>
</evidence>
<dbReference type="Pfam" id="PF08245">
    <property type="entry name" value="Mur_ligase_M"/>
    <property type="match status" value="1"/>
</dbReference>
<evidence type="ECO:0000256" key="15">
    <source>
        <dbReference type="ARBA" id="ARBA00030048"/>
    </source>
</evidence>